<dbReference type="EC" id="2.1.1.35" evidence="4"/>
<dbReference type="OrthoDB" id="10250660at2759"/>
<dbReference type="InterPro" id="IPR029063">
    <property type="entry name" value="SAM-dependent_MTases_sf"/>
</dbReference>
<evidence type="ECO:0000256" key="2">
    <source>
        <dbReference type="ARBA" id="ARBA00022679"/>
    </source>
</evidence>
<dbReference type="AlphaFoldDB" id="A0A8J2RBX0"/>
<name>A0A8J2RBX0_9CRUS</name>
<organism evidence="7 8">
    <name type="scientific">Daphnia galeata</name>
    <dbReference type="NCBI Taxonomy" id="27404"/>
    <lineage>
        <taxon>Eukaryota</taxon>
        <taxon>Metazoa</taxon>
        <taxon>Ecdysozoa</taxon>
        <taxon>Arthropoda</taxon>
        <taxon>Crustacea</taxon>
        <taxon>Branchiopoda</taxon>
        <taxon>Diplostraca</taxon>
        <taxon>Cladocera</taxon>
        <taxon>Anomopoda</taxon>
        <taxon>Daphniidae</taxon>
        <taxon>Daphnia</taxon>
    </lineage>
</organism>
<dbReference type="GO" id="GO:0030697">
    <property type="term" value="F:tRNA (uracil(54)-C5)-methyltransferase activity, S-adenosyl methionine-dependent"/>
    <property type="evidence" value="ECO:0007669"/>
    <property type="project" value="UniProtKB-EC"/>
</dbReference>
<evidence type="ECO:0000313" key="7">
    <source>
        <dbReference type="EMBL" id="CAH0099344.1"/>
    </source>
</evidence>
<dbReference type="PROSITE" id="PS51687">
    <property type="entry name" value="SAM_MT_RNA_M5U"/>
    <property type="match status" value="1"/>
</dbReference>
<dbReference type="Pfam" id="PF05958">
    <property type="entry name" value="tRNA_U5-meth_tr"/>
    <property type="match status" value="1"/>
</dbReference>
<evidence type="ECO:0000313" key="8">
    <source>
        <dbReference type="Proteomes" id="UP000789390"/>
    </source>
</evidence>
<keyword evidence="1 6" id="KW-0489">Methyltransferase</keyword>
<dbReference type="CDD" id="cd02440">
    <property type="entry name" value="AdoMet_MTases"/>
    <property type="match status" value="1"/>
</dbReference>
<dbReference type="InterPro" id="IPR045850">
    <property type="entry name" value="TRM2_met"/>
</dbReference>
<feature type="binding site" evidence="6">
    <location>
        <position position="387"/>
    </location>
    <ligand>
        <name>S-adenosyl-L-methionine</name>
        <dbReference type="ChEBI" id="CHEBI:59789"/>
    </ligand>
</feature>
<gene>
    <name evidence="7" type="ORF">DGAL_LOCUS1478</name>
</gene>
<accession>A0A8J2RBX0</accession>
<dbReference type="GO" id="GO:0003723">
    <property type="term" value="F:RNA binding"/>
    <property type="evidence" value="ECO:0007669"/>
    <property type="project" value="TreeGrafter"/>
</dbReference>
<dbReference type="Gene3D" id="3.40.50.150">
    <property type="entry name" value="Vaccinia Virus protein VP39"/>
    <property type="match status" value="1"/>
</dbReference>
<keyword evidence="2 6" id="KW-0808">Transferase</keyword>
<evidence type="ECO:0000256" key="6">
    <source>
        <dbReference type="PROSITE-ProRule" id="PRU01024"/>
    </source>
</evidence>
<comment type="similarity">
    <text evidence="6">Belongs to the class I-like SAM-binding methyltransferase superfamily. RNA M5U methyltransferase family.</text>
</comment>
<dbReference type="InterPro" id="IPR010280">
    <property type="entry name" value="U5_MeTrfase_fam"/>
</dbReference>
<comment type="caution">
    <text evidence="6">Lacks conserved residue(s) required for the propagation of feature annotation.</text>
</comment>
<feature type="binding site" evidence="6">
    <location>
        <position position="337"/>
    </location>
    <ligand>
        <name>S-adenosyl-L-methionine</name>
        <dbReference type="ChEBI" id="CHEBI:59789"/>
    </ligand>
</feature>
<evidence type="ECO:0000256" key="1">
    <source>
        <dbReference type="ARBA" id="ARBA00022603"/>
    </source>
</evidence>
<sequence length="466" mass="53456">MYMKLWKNVRRLAAHRRFIHQETTGTIKVDESSQTIGHQEPSPQFDQLRNELKDFDDLADAVTPLWRIPYEKQLELKDHKNFEIMVKLTKRLKPNSTSNGIITQLKGTLPSPVTMHYRNKNDFHIRYDLSGRVVVGLCVGKASTNTLRCIKADNLVNTHPTHTNVARHLQEFIQDHSQWKACEHFQRGGNWRSLLIRSNHKFELMAIVTIHPQDLKEEEIRSEMERMKDYLLASPVGKQLVSIYYQCSQHTRATAEQCPFVLIHGQSHIYEQIGDYEFRISPESFFQINTQAARLLYDTVSLQLAPKKMSTVVDLCCGTGTQGLMVARHARGVIGIELSKSAVEDARFNAALNSIHNAEFIAGRVEKLFKPIMEQLEISPDIAVIVNPTRGGVDRRIISLLRENERVRNLVYISCQADGPAMNNFVDLCHSPTRRTTSEPFVLKRAIPIDLFPHTNHCELILSFRR</sequence>
<dbReference type="PANTHER" id="PTHR45904:SF1">
    <property type="entry name" value="TRNA (URACIL-5-)-METHYLTRANSFERASE HOMOLOG B"/>
    <property type="match status" value="1"/>
</dbReference>
<feature type="binding site" evidence="6">
    <location>
        <position position="287"/>
    </location>
    <ligand>
        <name>S-adenosyl-L-methionine</name>
        <dbReference type="ChEBI" id="CHEBI:59789"/>
    </ligand>
</feature>
<evidence type="ECO:0000256" key="3">
    <source>
        <dbReference type="ARBA" id="ARBA00022691"/>
    </source>
</evidence>
<keyword evidence="8" id="KW-1185">Reference proteome</keyword>
<dbReference type="GO" id="GO:0032259">
    <property type="term" value="P:methylation"/>
    <property type="evidence" value="ECO:0007669"/>
    <property type="project" value="UniProtKB-KW"/>
</dbReference>
<reference evidence="7" key="1">
    <citation type="submission" date="2021-11" db="EMBL/GenBank/DDBJ databases">
        <authorList>
            <person name="Schell T."/>
        </authorList>
    </citation>
    <scope>NUCLEOTIDE SEQUENCE</scope>
    <source>
        <strain evidence="7">M5</strain>
    </source>
</reference>
<protein>
    <recommendedName>
        <fullName evidence="4">tRNA (uracil(54)-C(5))-methyltransferase</fullName>
        <ecNumber evidence="4">2.1.1.35</ecNumber>
    </recommendedName>
</protein>
<evidence type="ECO:0000256" key="5">
    <source>
        <dbReference type="ARBA" id="ARBA00047278"/>
    </source>
</evidence>
<dbReference type="Proteomes" id="UP000789390">
    <property type="component" value="Unassembled WGS sequence"/>
</dbReference>
<evidence type="ECO:0000256" key="4">
    <source>
        <dbReference type="ARBA" id="ARBA00033763"/>
    </source>
</evidence>
<dbReference type="SUPFAM" id="SSF53335">
    <property type="entry name" value="S-adenosyl-L-methionine-dependent methyltransferases"/>
    <property type="match status" value="1"/>
</dbReference>
<keyword evidence="3 6" id="KW-0949">S-adenosyl-L-methionine</keyword>
<proteinExistence type="inferred from homology"/>
<feature type="active site" description="Nucleophile" evidence="6">
    <location>
        <position position="415"/>
    </location>
</feature>
<dbReference type="Gene3D" id="2.40.50.1070">
    <property type="match status" value="1"/>
</dbReference>
<dbReference type="GO" id="GO:0006396">
    <property type="term" value="P:RNA processing"/>
    <property type="evidence" value="ECO:0007669"/>
    <property type="project" value="InterPro"/>
</dbReference>
<dbReference type="PANTHER" id="PTHR45904">
    <property type="entry name" value="TRNA (URACIL-5-)-METHYLTRANSFERASE"/>
    <property type="match status" value="1"/>
</dbReference>
<dbReference type="EMBL" id="CAKKLH010000017">
    <property type="protein sequence ID" value="CAH0099344.1"/>
    <property type="molecule type" value="Genomic_DNA"/>
</dbReference>
<comment type="caution">
    <text evidence="7">The sequence shown here is derived from an EMBL/GenBank/DDBJ whole genome shotgun (WGS) entry which is preliminary data.</text>
</comment>
<comment type="catalytic activity">
    <reaction evidence="5">
        <text>uridine(54) in tRNA + S-adenosyl-L-methionine = 5-methyluridine(54) in tRNA + S-adenosyl-L-homocysteine + H(+)</text>
        <dbReference type="Rhea" id="RHEA:42712"/>
        <dbReference type="Rhea" id="RHEA-COMP:10167"/>
        <dbReference type="Rhea" id="RHEA-COMP:10193"/>
        <dbReference type="ChEBI" id="CHEBI:15378"/>
        <dbReference type="ChEBI" id="CHEBI:57856"/>
        <dbReference type="ChEBI" id="CHEBI:59789"/>
        <dbReference type="ChEBI" id="CHEBI:65315"/>
        <dbReference type="ChEBI" id="CHEBI:74447"/>
        <dbReference type="EC" id="2.1.1.35"/>
    </reaction>
    <physiologicalReaction direction="left-to-right" evidence="5">
        <dbReference type="Rhea" id="RHEA:42713"/>
    </physiologicalReaction>
</comment>